<gene>
    <name evidence="1" type="ORF">NPIL_293451</name>
</gene>
<comment type="caution">
    <text evidence="1">The sequence shown here is derived from an EMBL/GenBank/DDBJ whole genome shotgun (WGS) entry which is preliminary data.</text>
</comment>
<accession>A0A8X6QY92</accession>
<reference evidence="1" key="1">
    <citation type="submission" date="2020-08" db="EMBL/GenBank/DDBJ databases">
        <title>Multicomponent nature underlies the extraordinary mechanical properties of spider dragline silk.</title>
        <authorList>
            <person name="Kono N."/>
            <person name="Nakamura H."/>
            <person name="Mori M."/>
            <person name="Yoshida Y."/>
            <person name="Ohtoshi R."/>
            <person name="Malay A.D."/>
            <person name="Moran D.A.P."/>
            <person name="Tomita M."/>
            <person name="Numata K."/>
            <person name="Arakawa K."/>
        </authorList>
    </citation>
    <scope>NUCLEOTIDE SEQUENCE</scope>
</reference>
<evidence type="ECO:0000313" key="2">
    <source>
        <dbReference type="Proteomes" id="UP000887013"/>
    </source>
</evidence>
<name>A0A8X6QY92_NEPPI</name>
<proteinExistence type="predicted"/>
<dbReference type="AlphaFoldDB" id="A0A8X6QY92"/>
<organism evidence="1 2">
    <name type="scientific">Nephila pilipes</name>
    <name type="common">Giant wood spider</name>
    <name type="synonym">Nephila maculata</name>
    <dbReference type="NCBI Taxonomy" id="299642"/>
    <lineage>
        <taxon>Eukaryota</taxon>
        <taxon>Metazoa</taxon>
        <taxon>Ecdysozoa</taxon>
        <taxon>Arthropoda</taxon>
        <taxon>Chelicerata</taxon>
        <taxon>Arachnida</taxon>
        <taxon>Araneae</taxon>
        <taxon>Araneomorphae</taxon>
        <taxon>Entelegynae</taxon>
        <taxon>Araneoidea</taxon>
        <taxon>Nephilidae</taxon>
        <taxon>Nephila</taxon>
    </lineage>
</organism>
<evidence type="ECO:0000313" key="1">
    <source>
        <dbReference type="EMBL" id="GFU56016.1"/>
    </source>
</evidence>
<keyword evidence="2" id="KW-1185">Reference proteome</keyword>
<dbReference type="EMBL" id="BMAW01039478">
    <property type="protein sequence ID" value="GFU56016.1"/>
    <property type="molecule type" value="Genomic_DNA"/>
</dbReference>
<dbReference type="Proteomes" id="UP000887013">
    <property type="component" value="Unassembled WGS sequence"/>
</dbReference>
<sequence>MSQSLISAESEDLSTPPRAFSFPPLVCYNEVITHLEGKICSSPSCMDNMPLCTAVEHIATFKRGTVAEKKVMLLHSGARAGTDCSLREQSSSNGRCTFWTWKRDVFQTAKCGISSSTATTRVLVHEDLINTCSTFFFHLIFSYIARSPCTSRAVCKVSVSCSHRSFVTKVLRCGQRFPEVKLNTSAVLSPQCLLGSTSNAYQHIHDSSSQPL</sequence>
<protein>
    <submittedName>
        <fullName evidence="1">Uncharacterized protein</fullName>
    </submittedName>
</protein>